<dbReference type="InterPro" id="IPR011990">
    <property type="entry name" value="TPR-like_helical_dom_sf"/>
</dbReference>
<dbReference type="Proteomes" id="UP000603227">
    <property type="component" value="Unassembled WGS sequence"/>
</dbReference>
<gene>
    <name evidence="1" type="ORF">GCM10017771_01740</name>
</gene>
<name>A0A919GB81_9ACTN</name>
<evidence type="ECO:0000313" key="2">
    <source>
        <dbReference type="Proteomes" id="UP000603227"/>
    </source>
</evidence>
<dbReference type="EMBL" id="BNAT01000001">
    <property type="protein sequence ID" value="GHH81003.1"/>
    <property type="molecule type" value="Genomic_DNA"/>
</dbReference>
<organism evidence="1 2">
    <name type="scientific">Streptomyces capitiformicae</name>
    <dbReference type="NCBI Taxonomy" id="2014920"/>
    <lineage>
        <taxon>Bacteria</taxon>
        <taxon>Bacillati</taxon>
        <taxon>Actinomycetota</taxon>
        <taxon>Actinomycetes</taxon>
        <taxon>Kitasatosporales</taxon>
        <taxon>Streptomycetaceae</taxon>
        <taxon>Streptomyces</taxon>
    </lineage>
</organism>
<comment type="caution">
    <text evidence="1">The sequence shown here is derived from an EMBL/GenBank/DDBJ whole genome shotgun (WGS) entry which is preliminary data.</text>
</comment>
<sequence length="421" mass="45587">MTGDVDQDAVLRARNVLLGSGRPTPREEVEACRVLARVSPAAYLPRLSRALVHLGYGDVFDELPQARLALFEEAAEAAYALDASDPMRTEVLLKALDSLQNHLFVIGRRAEGLALREEMAEIGRGDLEDGRGGPAWSALELWARALAEEGRHREAAALHEEIVRHARPYGPQSGGAAWAVLEWMAEAEAAGLRDRAEAATRELVEMERSVLSSDRRTSRSLLLFALLRLAELLDGYGEFEAASAAYDEAGELLAGFAASGDLSPGAYLFPYWAVLFGLSGRAPELPAPGRSAPAFGAEIGKTTPDVRERYFAELPALRAAVDAPALDADLAERVLAHRRLTVRSALHAVHRRGYLFLEPVLPLFEEGVALARRLYAEDAAAGSAPLARALFDRASALTAGQRFAEAHPDFQEALALRAAQR</sequence>
<keyword evidence="2" id="KW-1185">Reference proteome</keyword>
<dbReference type="SUPFAM" id="SSF48452">
    <property type="entry name" value="TPR-like"/>
    <property type="match status" value="1"/>
</dbReference>
<protein>
    <recommendedName>
        <fullName evidence="3">Tetratricopeptide repeat protein</fullName>
    </recommendedName>
</protein>
<dbReference type="RefSeq" id="WP_189780405.1">
    <property type="nucleotide sequence ID" value="NZ_BNAT01000001.1"/>
</dbReference>
<evidence type="ECO:0000313" key="1">
    <source>
        <dbReference type="EMBL" id="GHH81003.1"/>
    </source>
</evidence>
<reference evidence="1" key="1">
    <citation type="journal article" date="2014" name="Int. J. Syst. Evol. Microbiol.">
        <title>Complete genome sequence of Corynebacterium casei LMG S-19264T (=DSM 44701T), isolated from a smear-ripened cheese.</title>
        <authorList>
            <consortium name="US DOE Joint Genome Institute (JGI-PGF)"/>
            <person name="Walter F."/>
            <person name="Albersmeier A."/>
            <person name="Kalinowski J."/>
            <person name="Ruckert C."/>
        </authorList>
    </citation>
    <scope>NUCLEOTIDE SEQUENCE</scope>
    <source>
        <strain evidence="1">CGMCC 4.7403</strain>
    </source>
</reference>
<accession>A0A919GB81</accession>
<dbReference type="AlphaFoldDB" id="A0A919GB81"/>
<evidence type="ECO:0008006" key="3">
    <source>
        <dbReference type="Google" id="ProtNLM"/>
    </source>
</evidence>
<proteinExistence type="predicted"/>
<reference evidence="1" key="2">
    <citation type="submission" date="2020-09" db="EMBL/GenBank/DDBJ databases">
        <authorList>
            <person name="Sun Q."/>
            <person name="Zhou Y."/>
        </authorList>
    </citation>
    <scope>NUCLEOTIDE SEQUENCE</scope>
    <source>
        <strain evidence="1">CGMCC 4.7403</strain>
    </source>
</reference>